<dbReference type="OrthoDB" id="306887at2"/>
<evidence type="ECO:0000313" key="1">
    <source>
        <dbReference type="EMBL" id="SKB76836.1"/>
    </source>
</evidence>
<sequence length="249" mass="27783">MKDGNLIYYKILNKSLNIPGARVNRVEFLEKNLQKYCTVEQIEKAKDTSIIKAGIPEVVLEKTVRSVVQEHTFKVTGISTLTGMPGGLVMVATIPADLAQYYYHVIVLAQKLAFLYGYPQFKNDGSDYMDDDLVHHLTLFIGVMYEVEGADKAVLEVSKDHNSETISKVPGKTLTETAYYMLRKNIARFVGLKITKKTINQGISKVIPIVSGLVSGGVSYFSFTPMAEKLRVSLKNAHESRKDEIVESI</sequence>
<reference evidence="2" key="1">
    <citation type="submission" date="2017-02" db="EMBL/GenBank/DDBJ databases">
        <authorList>
            <person name="Varghese N."/>
            <person name="Submissions S."/>
        </authorList>
    </citation>
    <scope>NUCLEOTIDE SEQUENCE [LARGE SCALE GENOMIC DNA]</scope>
    <source>
        <strain evidence="2">DSM 23405</strain>
    </source>
</reference>
<gene>
    <name evidence="1" type="ORF">SAMN05660776_2881</name>
</gene>
<accession>A0A1T5DZ94</accession>
<evidence type="ECO:0000313" key="2">
    <source>
        <dbReference type="Proteomes" id="UP000190230"/>
    </source>
</evidence>
<evidence type="ECO:0008006" key="3">
    <source>
        <dbReference type="Google" id="ProtNLM"/>
    </source>
</evidence>
<dbReference type="EMBL" id="FUYY01000007">
    <property type="protein sequence ID" value="SKB76836.1"/>
    <property type="molecule type" value="Genomic_DNA"/>
</dbReference>
<organism evidence="1 2">
    <name type="scientific">Salegentibacter holothuriorum</name>
    <dbReference type="NCBI Taxonomy" id="241145"/>
    <lineage>
        <taxon>Bacteria</taxon>
        <taxon>Pseudomonadati</taxon>
        <taxon>Bacteroidota</taxon>
        <taxon>Flavobacteriia</taxon>
        <taxon>Flavobacteriales</taxon>
        <taxon>Flavobacteriaceae</taxon>
        <taxon>Salegentibacter</taxon>
    </lineage>
</organism>
<dbReference type="RefSeq" id="WP_079721720.1">
    <property type="nucleotide sequence ID" value="NZ_FUYY01000007.1"/>
</dbReference>
<protein>
    <recommendedName>
        <fullName evidence="3">EcsC protein family protein</fullName>
    </recommendedName>
</protein>
<keyword evidence="2" id="KW-1185">Reference proteome</keyword>
<dbReference type="AlphaFoldDB" id="A0A1T5DZ94"/>
<proteinExistence type="predicted"/>
<name>A0A1T5DZ94_9FLAO</name>
<dbReference type="Proteomes" id="UP000190230">
    <property type="component" value="Unassembled WGS sequence"/>
</dbReference>